<evidence type="ECO:0000313" key="3">
    <source>
        <dbReference type="Proteomes" id="UP000078284"/>
    </source>
</evidence>
<proteinExistence type="predicted"/>
<sequence length="94" mass="10754">MSTATRPSSSSTTILENPVSQSQPTERLVLRLNRKKKKVSWKDGTVDNEFMQKKMKKKITTTITITMNTPNLVRHLLLTILKHLTNESGFRITI</sequence>
<name>A0A178WJR9_ARATH</name>
<dbReference type="AlphaFoldDB" id="A0A178WJR9"/>
<dbReference type="EMBL" id="LUHQ01000001">
    <property type="protein sequence ID" value="OAP18579.1"/>
    <property type="molecule type" value="Genomic_DNA"/>
</dbReference>
<comment type="caution">
    <text evidence="2">The sequence shown here is derived from an EMBL/GenBank/DDBJ whole genome shotgun (WGS) entry which is preliminary data.</text>
</comment>
<protein>
    <submittedName>
        <fullName evidence="2">Uncharacterized protein</fullName>
    </submittedName>
</protein>
<feature type="compositionally biased region" description="Polar residues" evidence="1">
    <location>
        <begin position="14"/>
        <end position="25"/>
    </location>
</feature>
<dbReference type="Proteomes" id="UP000078284">
    <property type="component" value="Chromosome 1"/>
</dbReference>
<reference evidence="3" key="1">
    <citation type="journal article" date="2016" name="Proc. Natl. Acad. Sci. U.S.A.">
        <title>Chromosome-level assembly of Arabidopsis thaliana Ler reveals the extent of translocation and inversion polymorphisms.</title>
        <authorList>
            <person name="Zapata L."/>
            <person name="Ding J."/>
            <person name="Willing E.M."/>
            <person name="Hartwig B."/>
            <person name="Bezdan D."/>
            <person name="Jiao W.B."/>
            <person name="Patel V."/>
            <person name="Velikkakam James G."/>
            <person name="Koornneef M."/>
            <person name="Ossowski S."/>
            <person name="Schneeberger K."/>
        </authorList>
    </citation>
    <scope>NUCLEOTIDE SEQUENCE [LARGE SCALE GENOMIC DNA]</scope>
    <source>
        <strain evidence="3">cv. Landsberg erecta</strain>
    </source>
</reference>
<gene>
    <name evidence="2" type="ordered locus">AXX17_At1g69850</name>
</gene>
<evidence type="ECO:0000313" key="2">
    <source>
        <dbReference type="EMBL" id="OAP18579.1"/>
    </source>
</evidence>
<feature type="region of interest" description="Disordered" evidence="1">
    <location>
        <begin position="1"/>
        <end position="27"/>
    </location>
</feature>
<accession>A0A178WJR9</accession>
<evidence type="ECO:0000256" key="1">
    <source>
        <dbReference type="SAM" id="MobiDB-lite"/>
    </source>
</evidence>
<organism evidence="2 3">
    <name type="scientific">Arabidopsis thaliana</name>
    <name type="common">Mouse-ear cress</name>
    <dbReference type="NCBI Taxonomy" id="3702"/>
    <lineage>
        <taxon>Eukaryota</taxon>
        <taxon>Viridiplantae</taxon>
        <taxon>Streptophyta</taxon>
        <taxon>Embryophyta</taxon>
        <taxon>Tracheophyta</taxon>
        <taxon>Spermatophyta</taxon>
        <taxon>Magnoliopsida</taxon>
        <taxon>eudicotyledons</taxon>
        <taxon>Gunneridae</taxon>
        <taxon>Pentapetalae</taxon>
        <taxon>rosids</taxon>
        <taxon>malvids</taxon>
        <taxon>Brassicales</taxon>
        <taxon>Brassicaceae</taxon>
        <taxon>Camelineae</taxon>
        <taxon>Arabidopsis</taxon>
    </lineage>
</organism>
<feature type="compositionally biased region" description="Low complexity" evidence="1">
    <location>
        <begin position="1"/>
        <end position="13"/>
    </location>
</feature>